<organism evidence="2 3">
    <name type="scientific">Streptomyces swartbergensis</name>
    <dbReference type="NCBI Taxonomy" id="487165"/>
    <lineage>
        <taxon>Bacteria</taxon>
        <taxon>Bacillati</taxon>
        <taxon>Actinomycetota</taxon>
        <taxon>Actinomycetes</taxon>
        <taxon>Kitasatosporales</taxon>
        <taxon>Streptomycetaceae</taxon>
        <taxon>Streptomyces</taxon>
    </lineage>
</organism>
<evidence type="ECO:0000313" key="3">
    <source>
        <dbReference type="Proteomes" id="UP000195105"/>
    </source>
</evidence>
<gene>
    <name evidence="2" type="ORF">CA983_07300</name>
</gene>
<accession>A0A243S878</accession>
<proteinExistence type="predicted"/>
<dbReference type="Proteomes" id="UP000195105">
    <property type="component" value="Unassembled WGS sequence"/>
</dbReference>
<comment type="caution">
    <text evidence="2">The sequence shown here is derived from an EMBL/GenBank/DDBJ whole genome shotgun (WGS) entry which is preliminary data.</text>
</comment>
<feature type="transmembrane region" description="Helical" evidence="1">
    <location>
        <begin position="34"/>
        <end position="51"/>
    </location>
</feature>
<reference evidence="2 3" key="1">
    <citation type="submission" date="2017-05" db="EMBL/GenBank/DDBJ databases">
        <title>Biotechnological potential of actinobacteria isolated from South African environments.</title>
        <authorList>
            <person name="Le Roes-Hill M."/>
            <person name="Prins A."/>
            <person name="Durrell K.A."/>
        </authorList>
    </citation>
    <scope>NUCLEOTIDE SEQUENCE [LARGE SCALE GENOMIC DNA]</scope>
    <source>
        <strain evidence="2 3">HMC13</strain>
    </source>
</reference>
<keyword evidence="1" id="KW-0812">Transmembrane</keyword>
<keyword evidence="1" id="KW-0472">Membrane</keyword>
<protein>
    <submittedName>
        <fullName evidence="2">Uncharacterized protein</fullName>
    </submittedName>
</protein>
<keyword evidence="3" id="KW-1185">Reference proteome</keyword>
<sequence length="97" mass="10696">MGLLAIALGIWTLRTGWVAPTVRRQVTRPKLHGLGALLAGTSVLLQSLFYFRILPRASWEVRFFGGNAFLFAGLLLIVLSQLLRPRQSPDHADPSSV</sequence>
<evidence type="ECO:0000256" key="1">
    <source>
        <dbReference type="SAM" id="Phobius"/>
    </source>
</evidence>
<dbReference type="AlphaFoldDB" id="A0A243S878"/>
<dbReference type="EMBL" id="NGFN01000027">
    <property type="protein sequence ID" value="OUD03893.1"/>
    <property type="molecule type" value="Genomic_DNA"/>
</dbReference>
<keyword evidence="1" id="KW-1133">Transmembrane helix</keyword>
<evidence type="ECO:0000313" key="2">
    <source>
        <dbReference type="EMBL" id="OUD03893.1"/>
    </source>
</evidence>
<name>A0A243S878_9ACTN</name>
<feature type="transmembrane region" description="Helical" evidence="1">
    <location>
        <begin position="63"/>
        <end position="83"/>
    </location>
</feature>